<accession>A0A139AG50</accession>
<organism evidence="2 3">
    <name type="scientific">Gonapodya prolifera (strain JEL478)</name>
    <name type="common">Monoblepharis prolifera</name>
    <dbReference type="NCBI Taxonomy" id="1344416"/>
    <lineage>
        <taxon>Eukaryota</taxon>
        <taxon>Fungi</taxon>
        <taxon>Fungi incertae sedis</taxon>
        <taxon>Chytridiomycota</taxon>
        <taxon>Chytridiomycota incertae sedis</taxon>
        <taxon>Monoblepharidomycetes</taxon>
        <taxon>Monoblepharidales</taxon>
        <taxon>Gonapodyaceae</taxon>
        <taxon>Gonapodya</taxon>
    </lineage>
</organism>
<feature type="region of interest" description="Disordered" evidence="1">
    <location>
        <begin position="158"/>
        <end position="200"/>
    </location>
</feature>
<keyword evidence="3" id="KW-1185">Reference proteome</keyword>
<sequence length="236" mass="25417">MTFGAPAIGPGKCVITHNSYRAGDADAVCDGRMYGGYLNALTAKAILNAVQPRGFPHIMTLTADIIATVAVGEEVGGYCFFFWCQMNPKWTQHVKPMGRNRNRNHPLHTSPLLCPCHRPICRIPERACARPVRVRAPLLPLPFTHLRNPPIPPVRLLPPLAPSPNSHHRSAGRDHESHGSATPGPFGAVAEDRADVASGRKCEALTEDTLAERTRGIGAIPPTEATAGGGLLEPER</sequence>
<feature type="region of interest" description="Disordered" evidence="1">
    <location>
        <begin position="213"/>
        <end position="236"/>
    </location>
</feature>
<protein>
    <submittedName>
        <fullName evidence="2">Uncharacterized protein</fullName>
    </submittedName>
</protein>
<reference evidence="2 3" key="1">
    <citation type="journal article" date="2015" name="Genome Biol. Evol.">
        <title>Phylogenomic analyses indicate that early fungi evolved digesting cell walls of algal ancestors of land plants.</title>
        <authorList>
            <person name="Chang Y."/>
            <person name="Wang S."/>
            <person name="Sekimoto S."/>
            <person name="Aerts A.L."/>
            <person name="Choi C."/>
            <person name="Clum A."/>
            <person name="LaButti K.M."/>
            <person name="Lindquist E.A."/>
            <person name="Yee Ngan C."/>
            <person name="Ohm R.A."/>
            <person name="Salamov A.A."/>
            <person name="Grigoriev I.V."/>
            <person name="Spatafora J.W."/>
            <person name="Berbee M.L."/>
        </authorList>
    </citation>
    <scope>NUCLEOTIDE SEQUENCE [LARGE SCALE GENOMIC DNA]</scope>
    <source>
        <strain evidence="2 3">JEL478</strain>
    </source>
</reference>
<name>A0A139AG50_GONPJ</name>
<dbReference type="AlphaFoldDB" id="A0A139AG50"/>
<feature type="compositionally biased region" description="Gly residues" evidence="1">
    <location>
        <begin position="227"/>
        <end position="236"/>
    </location>
</feature>
<proteinExistence type="predicted"/>
<evidence type="ECO:0000313" key="3">
    <source>
        <dbReference type="Proteomes" id="UP000070544"/>
    </source>
</evidence>
<dbReference type="Proteomes" id="UP000070544">
    <property type="component" value="Unassembled WGS sequence"/>
</dbReference>
<feature type="compositionally biased region" description="Basic and acidic residues" evidence="1">
    <location>
        <begin position="190"/>
        <end position="200"/>
    </location>
</feature>
<evidence type="ECO:0000256" key="1">
    <source>
        <dbReference type="SAM" id="MobiDB-lite"/>
    </source>
</evidence>
<gene>
    <name evidence="2" type="ORF">M427DRAFT_309091</name>
</gene>
<dbReference type="EMBL" id="KQ965759">
    <property type="protein sequence ID" value="KXS15802.1"/>
    <property type="molecule type" value="Genomic_DNA"/>
</dbReference>
<evidence type="ECO:0000313" key="2">
    <source>
        <dbReference type="EMBL" id="KXS15802.1"/>
    </source>
</evidence>